<feature type="signal peptide" evidence="1">
    <location>
        <begin position="1"/>
        <end position="20"/>
    </location>
</feature>
<protein>
    <recommendedName>
        <fullName evidence="4">DUF1176 domain-containing protein</fullName>
    </recommendedName>
</protein>
<comment type="caution">
    <text evidence="2">The sequence shown here is derived from an EMBL/GenBank/DDBJ whole genome shotgun (WGS) entry which is preliminary data.</text>
</comment>
<sequence>MARLLPLALFGLLLAGCADAPETTGAAPEASGETASGFDAQAWLAEAKGLRFDAEGSEMLDEASGDEIDDAGPDEAETLRAQALAAELDEAVGWRRACDTYIDENGAAVYEPTPTEGAHWARGTLDVGLITETEAVVAVTCDFGAYQGSYALVRIRGDRATLLRAPATDENGQPMDASETTFSTPSWDRLTDRVVTTFGRARGIGDCGNFITYALASGDEMELSEVRQRACGDTIPDDIPPPEAWPVVYTAE</sequence>
<dbReference type="PROSITE" id="PS51257">
    <property type="entry name" value="PROKAR_LIPOPROTEIN"/>
    <property type="match status" value="1"/>
</dbReference>
<organism evidence="2 3">
    <name type="scientific">Rubricoccus marinus</name>
    <dbReference type="NCBI Taxonomy" id="716817"/>
    <lineage>
        <taxon>Bacteria</taxon>
        <taxon>Pseudomonadati</taxon>
        <taxon>Rhodothermota</taxon>
        <taxon>Rhodothermia</taxon>
        <taxon>Rhodothermales</taxon>
        <taxon>Rubricoccaceae</taxon>
        <taxon>Rubricoccus</taxon>
    </lineage>
</organism>
<evidence type="ECO:0000313" key="2">
    <source>
        <dbReference type="EMBL" id="OZC02099.1"/>
    </source>
</evidence>
<dbReference type="AlphaFoldDB" id="A0A259TWF2"/>
<dbReference type="RefSeq" id="WP_094545989.1">
    <property type="nucleotide sequence ID" value="NZ_MQWB01000001.1"/>
</dbReference>
<evidence type="ECO:0000313" key="3">
    <source>
        <dbReference type="Proteomes" id="UP000216446"/>
    </source>
</evidence>
<reference evidence="2 3" key="1">
    <citation type="submission" date="2016-11" db="EMBL/GenBank/DDBJ databases">
        <title>Study of marine rhodopsin-containing bacteria.</title>
        <authorList>
            <person name="Yoshizawa S."/>
            <person name="Kumagai Y."/>
            <person name="Kogure K."/>
        </authorList>
    </citation>
    <scope>NUCLEOTIDE SEQUENCE [LARGE SCALE GENOMIC DNA]</scope>
    <source>
        <strain evidence="2 3">SG-29</strain>
    </source>
</reference>
<dbReference type="Pfam" id="PF06674">
    <property type="entry name" value="DUF1176"/>
    <property type="match status" value="1"/>
</dbReference>
<name>A0A259TWF2_9BACT</name>
<keyword evidence="3" id="KW-1185">Reference proteome</keyword>
<gene>
    <name evidence="2" type="ORF">BSZ36_03330</name>
</gene>
<proteinExistence type="predicted"/>
<evidence type="ECO:0008006" key="4">
    <source>
        <dbReference type="Google" id="ProtNLM"/>
    </source>
</evidence>
<keyword evidence="1" id="KW-0732">Signal</keyword>
<dbReference type="InterPro" id="IPR009560">
    <property type="entry name" value="DUF1176"/>
</dbReference>
<dbReference type="InParanoid" id="A0A259TWF2"/>
<accession>A0A259TWF2</accession>
<dbReference type="Proteomes" id="UP000216446">
    <property type="component" value="Unassembled WGS sequence"/>
</dbReference>
<dbReference type="EMBL" id="MQWB01000001">
    <property type="protein sequence ID" value="OZC02099.1"/>
    <property type="molecule type" value="Genomic_DNA"/>
</dbReference>
<dbReference type="OrthoDB" id="330924at2"/>
<evidence type="ECO:0000256" key="1">
    <source>
        <dbReference type="SAM" id="SignalP"/>
    </source>
</evidence>
<feature type="chain" id="PRO_5012469577" description="DUF1176 domain-containing protein" evidence="1">
    <location>
        <begin position="21"/>
        <end position="252"/>
    </location>
</feature>